<dbReference type="GO" id="GO:0009089">
    <property type="term" value="P:lysine biosynthetic process via diaminopimelate"/>
    <property type="evidence" value="ECO:0007669"/>
    <property type="project" value="TreeGrafter"/>
</dbReference>
<keyword evidence="3" id="KW-0456">Lyase</keyword>
<accession>A0A5J6VJE6</accession>
<evidence type="ECO:0000256" key="1">
    <source>
        <dbReference type="ARBA" id="ARBA00001933"/>
    </source>
</evidence>
<dbReference type="PANTHER" id="PTHR43727">
    <property type="entry name" value="DIAMINOPIMELATE DECARBOXYLASE"/>
    <property type="match status" value="1"/>
</dbReference>
<proteinExistence type="predicted"/>
<dbReference type="Gene3D" id="2.40.37.10">
    <property type="entry name" value="Lyase, Ornithine Decarboxylase, Chain A, domain 1"/>
    <property type="match status" value="1"/>
</dbReference>
<dbReference type="InterPro" id="IPR022657">
    <property type="entry name" value="De-COase2_CS"/>
</dbReference>
<dbReference type="InterPro" id="IPR009006">
    <property type="entry name" value="Ala_racemase/Decarboxylase_C"/>
</dbReference>
<comment type="cofactor">
    <cofactor evidence="1">
        <name>pyridoxal 5'-phosphate</name>
        <dbReference type="ChEBI" id="CHEBI:597326"/>
    </cofactor>
</comment>
<dbReference type="PANTHER" id="PTHR43727:SF2">
    <property type="entry name" value="GROUP IV DECARBOXYLASE"/>
    <property type="match status" value="1"/>
</dbReference>
<sequence length="381" mass="43710">MRISTELIKDIAKKFGTPFYLYDEKGIRETCFKLFDAMRQENINYKNYFAVKALPNPHILKILHEEGMLFDCSNKNEIKLLDLIHANNNSINSYAGNFSTDFKYAQERNYHIVFDDPVSQIPQLDVIPKSCSIRVETEYKKFGIMEKDLDACIKMLQDKTSILGIHSMACWNEMQYEQWNNHANNLIKLAENSSINRLNVGGGFGINYHKMDNFGIDFYDLAKIFSKAFKGFDGLIASEFGRAITGEHGILVAKCTSKKVCSTRGVFYGLDACMSHLMRPGMYSSYHKITIPERHTLEHEKANVVGFLCEDNDWFCKDRILPRAQVGDLFVIHDTGAHGHSMCFQYNSTLRAPEILLDLSGNPRLIRSRETFNDLIYNINI</sequence>
<feature type="domain" description="Orn/DAP/Arg decarboxylase 2 C-terminal" evidence="4">
    <location>
        <begin position="19"/>
        <end position="336"/>
    </location>
</feature>
<dbReference type="PRINTS" id="PR01179">
    <property type="entry name" value="ODADCRBXLASE"/>
</dbReference>
<dbReference type="Pfam" id="PF02784">
    <property type="entry name" value="Orn_Arg_deC_N"/>
    <property type="match status" value="1"/>
</dbReference>
<dbReference type="InterPro" id="IPR000183">
    <property type="entry name" value="Orn/DAP/Arg_de-COase"/>
</dbReference>
<evidence type="ECO:0000256" key="2">
    <source>
        <dbReference type="ARBA" id="ARBA00022898"/>
    </source>
</evidence>
<protein>
    <submittedName>
        <fullName evidence="6">Pyridoxal-dependent decarboxylase, C-terminal sheet domain protein</fullName>
    </submittedName>
</protein>
<keyword evidence="2" id="KW-0663">Pyridoxal phosphate</keyword>
<dbReference type="SUPFAM" id="SSF51419">
    <property type="entry name" value="PLP-binding barrel"/>
    <property type="match status" value="1"/>
</dbReference>
<dbReference type="GO" id="GO:0008836">
    <property type="term" value="F:diaminopimelate decarboxylase activity"/>
    <property type="evidence" value="ECO:0007669"/>
    <property type="project" value="TreeGrafter"/>
</dbReference>
<dbReference type="InterPro" id="IPR029066">
    <property type="entry name" value="PLP-binding_barrel"/>
</dbReference>
<dbReference type="EMBL" id="MN448274">
    <property type="protein sequence ID" value="QFG73909.1"/>
    <property type="molecule type" value="Genomic_DNA"/>
</dbReference>
<dbReference type="PROSITE" id="PS00878">
    <property type="entry name" value="ODR_DC_2_1"/>
    <property type="match status" value="1"/>
</dbReference>
<dbReference type="InterPro" id="IPR022643">
    <property type="entry name" value="De-COase2_C"/>
</dbReference>
<evidence type="ECO:0000259" key="4">
    <source>
        <dbReference type="Pfam" id="PF00278"/>
    </source>
</evidence>
<dbReference type="InterPro" id="IPR022644">
    <property type="entry name" value="De-COase2_N"/>
</dbReference>
<evidence type="ECO:0000259" key="5">
    <source>
        <dbReference type="Pfam" id="PF02784"/>
    </source>
</evidence>
<feature type="domain" description="Orn/DAP/Arg decarboxylase 2 N-terminal" evidence="5">
    <location>
        <begin position="35"/>
        <end position="245"/>
    </location>
</feature>
<reference evidence="6" key="1">
    <citation type="journal article" date="2019" name="Philos. Trans. R. Soc. Lond., B, Biol. Sci.">
        <title>Targeted metagenomic recovery of four divergent viruses reveals shared and distinctive characteristics of giant viruses of marine eukaryotes.</title>
        <authorList>
            <person name="Needham D.M."/>
            <person name="Poirier C."/>
            <person name="Hehenberger E."/>
            <person name="Jimenez V."/>
            <person name="Swalwell J.E."/>
            <person name="Santoro A.E."/>
            <person name="Worden A.Z."/>
        </authorList>
    </citation>
    <scope>NUCLEOTIDE SEQUENCE</scope>
    <source>
        <strain evidence="6">OPacV-662</strain>
    </source>
</reference>
<dbReference type="Pfam" id="PF00278">
    <property type="entry name" value="Orn_DAP_Arg_deC"/>
    <property type="match status" value="1"/>
</dbReference>
<evidence type="ECO:0000256" key="3">
    <source>
        <dbReference type="ARBA" id="ARBA00023239"/>
    </source>
</evidence>
<dbReference type="PROSITE" id="PS00879">
    <property type="entry name" value="ODR_DC_2_2"/>
    <property type="match status" value="1"/>
</dbReference>
<evidence type="ECO:0000313" key="6">
    <source>
        <dbReference type="EMBL" id="QFG73909.1"/>
    </source>
</evidence>
<organism evidence="6">
    <name type="scientific">Megaviridae environmental sample</name>
    <dbReference type="NCBI Taxonomy" id="1737588"/>
    <lineage>
        <taxon>Viruses</taxon>
        <taxon>Varidnaviria</taxon>
        <taxon>Bamfordvirae</taxon>
        <taxon>Nucleocytoviricota</taxon>
        <taxon>Megaviricetes</taxon>
        <taxon>Imitervirales</taxon>
        <taxon>Mimiviridae</taxon>
        <taxon>environmental samples</taxon>
    </lineage>
</organism>
<dbReference type="SUPFAM" id="SSF50621">
    <property type="entry name" value="Alanine racemase C-terminal domain-like"/>
    <property type="match status" value="1"/>
</dbReference>
<name>A0A5J6VJE6_9VIRU</name>
<dbReference type="Gene3D" id="3.20.20.10">
    <property type="entry name" value="Alanine racemase"/>
    <property type="match status" value="1"/>
</dbReference>
<dbReference type="InterPro" id="IPR022653">
    <property type="entry name" value="De-COase2_pyr-phos_BS"/>
</dbReference>